<protein>
    <recommendedName>
        <fullName evidence="1">BPL/LPL catalytic domain-containing protein</fullName>
    </recommendedName>
</protein>
<evidence type="ECO:0000259" key="1">
    <source>
        <dbReference type="PROSITE" id="PS51733"/>
    </source>
</evidence>
<dbReference type="Proteomes" id="UP001149821">
    <property type="component" value="Unassembled WGS sequence"/>
</dbReference>
<accession>A0ABT5QH64</accession>
<name>A0ABT5QH64_9GAMM</name>
<gene>
    <name evidence="2" type="ORF">LRP49_03700</name>
</gene>
<dbReference type="Gene3D" id="3.30.930.10">
    <property type="entry name" value="Bira Bifunctional Protein, Domain 2"/>
    <property type="match status" value="1"/>
</dbReference>
<dbReference type="InterPro" id="IPR004143">
    <property type="entry name" value="BPL_LPL_catalytic"/>
</dbReference>
<evidence type="ECO:0000313" key="2">
    <source>
        <dbReference type="EMBL" id="MDD1780298.1"/>
    </source>
</evidence>
<dbReference type="InterPro" id="IPR050664">
    <property type="entry name" value="Octanoyltrans_LipM/LipL"/>
</dbReference>
<sequence length="260" mass="29221">MVFEEQVSLEVIAPKQGLSQELTLFERVANNELDCALTIWRCSNSVVVPYSISQLDTFSYAQSCLTHKGWPVITRQTGGDVVPQSPGSINVALVFKLDKSNVSIAKSYQALCEPIIHALEKLGVSATCSALSGSFCNGDYNITSNGQKLVGTAQRRKKVKGCNEIAVLVHAVILCTTNTYELWSIANEFYNKCNIQKYIEFTKQTSIWELTSDHVENEFELMKNITRDISDEIRKNMISKEVSYEIQLQKEKSTLCHSYR</sequence>
<organism evidence="2 3">
    <name type="scientific">Enterovibrio qingdaonensis</name>
    <dbReference type="NCBI Taxonomy" id="2899818"/>
    <lineage>
        <taxon>Bacteria</taxon>
        <taxon>Pseudomonadati</taxon>
        <taxon>Pseudomonadota</taxon>
        <taxon>Gammaproteobacteria</taxon>
        <taxon>Vibrionales</taxon>
        <taxon>Vibrionaceae</taxon>
        <taxon>Enterovibrio</taxon>
    </lineage>
</organism>
<feature type="domain" description="BPL/LPL catalytic" evidence="1">
    <location>
        <begin position="31"/>
        <end position="227"/>
    </location>
</feature>
<proteinExistence type="predicted"/>
<comment type="caution">
    <text evidence="2">The sequence shown here is derived from an EMBL/GenBank/DDBJ whole genome shotgun (WGS) entry which is preliminary data.</text>
</comment>
<keyword evidence="3" id="KW-1185">Reference proteome</keyword>
<dbReference type="Pfam" id="PF21948">
    <property type="entry name" value="LplA-B_cat"/>
    <property type="match status" value="1"/>
</dbReference>
<dbReference type="PANTHER" id="PTHR43679:SF2">
    <property type="entry name" value="OCTANOYL-[GCVH]:PROTEIN N-OCTANOYLTRANSFERASE"/>
    <property type="match status" value="1"/>
</dbReference>
<dbReference type="RefSeq" id="WP_274140329.1">
    <property type="nucleotide sequence ID" value="NZ_JAJUBB010000002.1"/>
</dbReference>
<evidence type="ECO:0000313" key="3">
    <source>
        <dbReference type="Proteomes" id="UP001149821"/>
    </source>
</evidence>
<dbReference type="EMBL" id="JAJUBB010000002">
    <property type="protein sequence ID" value="MDD1780298.1"/>
    <property type="molecule type" value="Genomic_DNA"/>
</dbReference>
<dbReference type="PANTHER" id="PTHR43679">
    <property type="entry name" value="OCTANOYLTRANSFERASE LIPM-RELATED"/>
    <property type="match status" value="1"/>
</dbReference>
<dbReference type="PROSITE" id="PS51733">
    <property type="entry name" value="BPL_LPL_CATALYTIC"/>
    <property type="match status" value="1"/>
</dbReference>
<dbReference type="SUPFAM" id="SSF55681">
    <property type="entry name" value="Class II aaRS and biotin synthetases"/>
    <property type="match status" value="1"/>
</dbReference>
<dbReference type="InterPro" id="IPR045864">
    <property type="entry name" value="aa-tRNA-synth_II/BPL/LPL"/>
</dbReference>
<reference evidence="2" key="1">
    <citation type="submission" date="2021-12" db="EMBL/GenBank/DDBJ databases">
        <title>Enterovibrio ZSDZ35 sp. nov. and Enterovibrio ZSDZ42 sp. nov., isolated from coastal seawater in Qingdao.</title>
        <authorList>
            <person name="Zhang P."/>
        </authorList>
    </citation>
    <scope>NUCLEOTIDE SEQUENCE</scope>
    <source>
        <strain evidence="2">ZSDZ35</strain>
    </source>
</reference>